<dbReference type="Proteomes" id="UP000694621">
    <property type="component" value="Unplaced"/>
</dbReference>
<evidence type="ECO:0000256" key="2">
    <source>
        <dbReference type="SAM" id="Phobius"/>
    </source>
</evidence>
<dbReference type="PANTHER" id="PTHR10697:SF5">
    <property type="entry name" value="EPENDYMIN-RELATED"/>
    <property type="match status" value="1"/>
</dbReference>
<comment type="similarity">
    <text evidence="1">Belongs to the ependymin family.</text>
</comment>
<reference evidence="3" key="1">
    <citation type="submission" date="2025-08" db="UniProtKB">
        <authorList>
            <consortium name="Ensembl"/>
        </authorList>
    </citation>
    <scope>IDENTIFICATION</scope>
</reference>
<keyword evidence="2" id="KW-0812">Transmembrane</keyword>
<sequence>MQFQQGVMYEIDSTRSTCKKFALKSSFHPMRIPASAKMESEVVLGTTSFPDSCLPITSWKGEDKDIGVSYVLTVTKNLCLPVSAVIQTKEFGSITMGFVRIPFFIIFVIIHHFYQHNRNCHYVSSTTANLCLCLILSFYNQLLTLHPADFNPPSYCEGLPEENLPKTDFFSALHSAA</sequence>
<protein>
    <submittedName>
        <fullName evidence="3">Uncharacterized protein</fullName>
    </submittedName>
</protein>
<dbReference type="InterPro" id="IPR001299">
    <property type="entry name" value="Ependymin"/>
</dbReference>
<dbReference type="PANTHER" id="PTHR10697">
    <property type="entry name" value="MAMMALIAN EPENDYMIN-RELATED PROTEIN 1"/>
    <property type="match status" value="1"/>
</dbReference>
<proteinExistence type="inferred from homology"/>
<dbReference type="GO" id="GO:0005509">
    <property type="term" value="F:calcium ion binding"/>
    <property type="evidence" value="ECO:0007669"/>
    <property type="project" value="InterPro"/>
</dbReference>
<accession>A0A8B9JBF7</accession>
<feature type="transmembrane region" description="Helical" evidence="2">
    <location>
        <begin position="97"/>
        <end position="114"/>
    </location>
</feature>
<evidence type="ECO:0000313" key="3">
    <source>
        <dbReference type="Ensembl" id="ENSAMXP00005016448.1"/>
    </source>
</evidence>
<evidence type="ECO:0000313" key="4">
    <source>
        <dbReference type="Proteomes" id="UP000694621"/>
    </source>
</evidence>
<dbReference type="AlphaFoldDB" id="A0A8B9JBF7"/>
<dbReference type="Pfam" id="PF00811">
    <property type="entry name" value="Ependymin"/>
    <property type="match status" value="1"/>
</dbReference>
<organism evidence="3 4">
    <name type="scientific">Astyanax mexicanus</name>
    <name type="common">Blind cave fish</name>
    <name type="synonym">Astyanax fasciatus mexicanus</name>
    <dbReference type="NCBI Taxonomy" id="7994"/>
    <lineage>
        <taxon>Eukaryota</taxon>
        <taxon>Metazoa</taxon>
        <taxon>Chordata</taxon>
        <taxon>Craniata</taxon>
        <taxon>Vertebrata</taxon>
        <taxon>Euteleostomi</taxon>
        <taxon>Actinopterygii</taxon>
        <taxon>Neopterygii</taxon>
        <taxon>Teleostei</taxon>
        <taxon>Ostariophysi</taxon>
        <taxon>Characiformes</taxon>
        <taxon>Characoidei</taxon>
        <taxon>Acestrorhamphidae</taxon>
        <taxon>Acestrorhamphinae</taxon>
        <taxon>Astyanax</taxon>
    </lineage>
</organism>
<name>A0A8B9JBF7_ASTMX</name>
<dbReference type="GO" id="GO:0007160">
    <property type="term" value="P:cell-matrix adhesion"/>
    <property type="evidence" value="ECO:0007669"/>
    <property type="project" value="InterPro"/>
</dbReference>
<keyword evidence="2" id="KW-1133">Transmembrane helix</keyword>
<dbReference type="Ensembl" id="ENSAMXT00005018145.1">
    <property type="protein sequence ID" value="ENSAMXP00005016448.1"/>
    <property type="gene ID" value="ENSAMXG00005008573.1"/>
</dbReference>
<keyword evidence="2" id="KW-0472">Membrane</keyword>
<dbReference type="GO" id="GO:0005576">
    <property type="term" value="C:extracellular region"/>
    <property type="evidence" value="ECO:0007669"/>
    <property type="project" value="InterPro"/>
</dbReference>
<evidence type="ECO:0000256" key="1">
    <source>
        <dbReference type="ARBA" id="ARBA00010771"/>
    </source>
</evidence>
<dbReference type="GO" id="GO:0005764">
    <property type="term" value="C:lysosome"/>
    <property type="evidence" value="ECO:0007669"/>
    <property type="project" value="TreeGrafter"/>
</dbReference>